<dbReference type="EMBL" id="SSWL01000006">
    <property type="protein sequence ID" value="THJ29787.1"/>
    <property type="molecule type" value="Genomic_DNA"/>
</dbReference>
<accession>A0A4S5BCA0</accession>
<evidence type="ECO:0000313" key="1">
    <source>
        <dbReference type="EMBL" id="THJ29787.1"/>
    </source>
</evidence>
<name>A0A4S5BCA0_BIFLI</name>
<sequence>MRHAVRTDTGIEGDARLHRVKCMRKRIGGMFATHGESRKIRGGRSWRLTTIFAISYVTKVFKE</sequence>
<comment type="caution">
    <text evidence="1">The sequence shown here is derived from an EMBL/GenBank/DDBJ whole genome shotgun (WGS) entry which is preliminary data.</text>
</comment>
<gene>
    <name evidence="1" type="ORF">E6L38_05160</name>
</gene>
<protein>
    <submittedName>
        <fullName evidence="1">Phosphatidylglycerophosphate synthase</fullName>
    </submittedName>
</protein>
<proteinExistence type="predicted"/>
<organism evidence="1 2">
    <name type="scientific">Bifidobacterium longum subsp. infantis</name>
    <dbReference type="NCBI Taxonomy" id="1682"/>
    <lineage>
        <taxon>Bacteria</taxon>
        <taxon>Bacillati</taxon>
        <taxon>Actinomycetota</taxon>
        <taxon>Actinomycetes</taxon>
        <taxon>Bifidobacteriales</taxon>
        <taxon>Bifidobacteriaceae</taxon>
        <taxon>Bifidobacterium</taxon>
    </lineage>
</organism>
<reference evidence="1 2" key="1">
    <citation type="submission" date="2019-04" db="EMBL/GenBank/DDBJ databases">
        <title>Genome Announcement To Ensure Probiotic Safety of Bifidobacterium longum subsp infantis UBBI-01.</title>
        <authorList>
            <person name="Sulthana A."/>
            <person name="Lakshmi S.G."/>
            <person name="Madempudi R.S."/>
        </authorList>
    </citation>
    <scope>NUCLEOTIDE SEQUENCE [LARGE SCALE GENOMIC DNA]</scope>
    <source>
        <strain evidence="1 2">UBBI-01</strain>
    </source>
</reference>
<dbReference type="AlphaFoldDB" id="A0A4S5BCA0"/>
<evidence type="ECO:0000313" key="2">
    <source>
        <dbReference type="Proteomes" id="UP000306697"/>
    </source>
</evidence>
<dbReference type="Proteomes" id="UP000306697">
    <property type="component" value="Unassembled WGS sequence"/>
</dbReference>